<dbReference type="InterPro" id="IPR040909">
    <property type="entry name" value="CHFR_Znf-CRD"/>
</dbReference>
<feature type="non-terminal residue" evidence="7">
    <location>
        <position position="397"/>
    </location>
</feature>
<protein>
    <recommendedName>
        <fullName evidence="6">E3 ubiquitin-protein ligase CHFR cysteine rich domain-containing protein</fullName>
    </recommendedName>
</protein>
<keyword evidence="8" id="KW-1185">Reference proteome</keyword>
<dbReference type="PANTHER" id="PTHR16079:SF4">
    <property type="entry name" value="E3 UBIQUITIN-PROTEIN LIGASE CHFR"/>
    <property type="match status" value="1"/>
</dbReference>
<comment type="subcellular location">
    <subcellularLocation>
        <location evidence="1">Nucleus</location>
    </subcellularLocation>
</comment>
<keyword evidence="4" id="KW-0539">Nucleus</keyword>
<dbReference type="Gene3D" id="3.30.40.140">
    <property type="match status" value="1"/>
</dbReference>
<proteinExistence type="predicted"/>
<organism evidence="7 8">
    <name type="scientific">Escallonia herrerae</name>
    <dbReference type="NCBI Taxonomy" id="1293975"/>
    <lineage>
        <taxon>Eukaryota</taxon>
        <taxon>Viridiplantae</taxon>
        <taxon>Streptophyta</taxon>
        <taxon>Embryophyta</taxon>
        <taxon>Tracheophyta</taxon>
        <taxon>Spermatophyta</taxon>
        <taxon>Magnoliopsida</taxon>
        <taxon>eudicotyledons</taxon>
        <taxon>Gunneridae</taxon>
        <taxon>Pentapetalae</taxon>
        <taxon>asterids</taxon>
        <taxon>campanulids</taxon>
        <taxon>Escalloniales</taxon>
        <taxon>Escalloniaceae</taxon>
        <taxon>Escallonia</taxon>
    </lineage>
</organism>
<evidence type="ECO:0000256" key="5">
    <source>
        <dbReference type="ARBA" id="ARBA00023306"/>
    </source>
</evidence>
<dbReference type="EMBL" id="JAVXUP010000155">
    <property type="protein sequence ID" value="KAK3036182.1"/>
    <property type="molecule type" value="Genomic_DNA"/>
</dbReference>
<evidence type="ECO:0000313" key="8">
    <source>
        <dbReference type="Proteomes" id="UP001188597"/>
    </source>
</evidence>
<dbReference type="InterPro" id="IPR052256">
    <property type="entry name" value="E3_ubiquitin-ligase_CHFR"/>
</dbReference>
<evidence type="ECO:0000313" key="7">
    <source>
        <dbReference type="EMBL" id="KAK3036182.1"/>
    </source>
</evidence>
<comment type="caution">
    <text evidence="7">The sequence shown here is derived from an EMBL/GenBank/DDBJ whole genome shotgun (WGS) entry which is preliminary data.</text>
</comment>
<evidence type="ECO:0000256" key="2">
    <source>
        <dbReference type="ARBA" id="ARBA00022679"/>
    </source>
</evidence>
<dbReference type="Pfam" id="PF17979">
    <property type="entry name" value="zf-CRD"/>
    <property type="match status" value="1"/>
</dbReference>
<sequence>MEQGESSGSNPTPEIWAKLVPSDSRYSDVELRSDEMVVSSEFKRSSSEKRGWCKITGNSDMCSATMRNTSSSEILVDKTIVRSEDTVVIKCGSEIIPVPGPDEGNLSYTFKVIPTKEHSKNHSQSYARFILTLRTQNALFYVLSSNGCFSEWLRRAQQKQSSVLCPHCRAVVQSVGRNPFLRSIEEDILGSDPSLQRPKEEIAQLDSYASIKSPLVRNEYAGFRCNGNTVHLQCQACSGMMPSRTNITVPQYCLGCDRAFCGAYWHAQTVYRSDSHPMCHHETFKPILERTITRIPFSVHEKNRHEQDITDRCIRQVGRSLQDIISEWVTKFNNREIDRTSLPLRHAEMITARTHTCKFYHQMHCKGKIAGMDMHAGHSTTMNNMLVRGIMYAVQPG</sequence>
<dbReference type="GO" id="GO:0006511">
    <property type="term" value="P:ubiquitin-dependent protein catabolic process"/>
    <property type="evidence" value="ECO:0007669"/>
    <property type="project" value="TreeGrafter"/>
</dbReference>
<evidence type="ECO:0000256" key="1">
    <source>
        <dbReference type="ARBA" id="ARBA00004123"/>
    </source>
</evidence>
<evidence type="ECO:0000256" key="4">
    <source>
        <dbReference type="ARBA" id="ARBA00023242"/>
    </source>
</evidence>
<keyword evidence="5" id="KW-0131">Cell cycle</keyword>
<dbReference type="Proteomes" id="UP001188597">
    <property type="component" value="Unassembled WGS sequence"/>
</dbReference>
<feature type="domain" description="E3 ubiquitin-protein ligase CHFR cysteine rich" evidence="6">
    <location>
        <begin position="217"/>
        <end position="358"/>
    </location>
</feature>
<accession>A0AA89BH09</accession>
<dbReference type="GO" id="GO:0005634">
    <property type="term" value="C:nucleus"/>
    <property type="evidence" value="ECO:0007669"/>
    <property type="project" value="UniProtKB-SubCell"/>
</dbReference>
<keyword evidence="2" id="KW-0808">Transferase</keyword>
<keyword evidence="3" id="KW-0833">Ubl conjugation pathway</keyword>
<evidence type="ECO:0000256" key="3">
    <source>
        <dbReference type="ARBA" id="ARBA00022786"/>
    </source>
</evidence>
<dbReference type="GO" id="GO:0016567">
    <property type="term" value="P:protein ubiquitination"/>
    <property type="evidence" value="ECO:0007669"/>
    <property type="project" value="TreeGrafter"/>
</dbReference>
<dbReference type="PANTHER" id="PTHR16079">
    <property type="entry name" value="UBIQUITIN LIGASE PROTEIN CHFR"/>
    <property type="match status" value="1"/>
</dbReference>
<dbReference type="GO" id="GO:0004842">
    <property type="term" value="F:ubiquitin-protein transferase activity"/>
    <property type="evidence" value="ECO:0007669"/>
    <property type="project" value="TreeGrafter"/>
</dbReference>
<name>A0AA89BH09_9ASTE</name>
<reference evidence="7" key="1">
    <citation type="submission" date="2022-12" db="EMBL/GenBank/DDBJ databases">
        <title>Draft genome assemblies for two species of Escallonia (Escalloniales).</title>
        <authorList>
            <person name="Chanderbali A."/>
            <person name="Dervinis C."/>
            <person name="Anghel I."/>
            <person name="Soltis D."/>
            <person name="Soltis P."/>
            <person name="Zapata F."/>
        </authorList>
    </citation>
    <scope>NUCLEOTIDE SEQUENCE</scope>
    <source>
        <strain evidence="7">UCBG64.0493</strain>
        <tissue evidence="7">Leaf</tissue>
    </source>
</reference>
<dbReference type="AlphaFoldDB" id="A0AA89BH09"/>
<evidence type="ECO:0000259" key="6">
    <source>
        <dbReference type="Pfam" id="PF17979"/>
    </source>
</evidence>
<gene>
    <name evidence="7" type="ORF">RJ639_030252</name>
</gene>